<keyword evidence="2" id="KW-0808">Transferase</keyword>
<organism evidence="2 3">
    <name type="scientific">Candidatus Viridilinea halotolerans</name>
    <dbReference type="NCBI Taxonomy" id="2491704"/>
    <lineage>
        <taxon>Bacteria</taxon>
        <taxon>Bacillati</taxon>
        <taxon>Chloroflexota</taxon>
        <taxon>Chloroflexia</taxon>
        <taxon>Chloroflexales</taxon>
        <taxon>Chloroflexineae</taxon>
        <taxon>Oscillochloridaceae</taxon>
        <taxon>Candidatus Viridilinea</taxon>
    </lineage>
</organism>
<evidence type="ECO:0000313" key="2">
    <source>
        <dbReference type="EMBL" id="RRR69185.1"/>
    </source>
</evidence>
<keyword evidence="2" id="KW-0489">Methyltransferase</keyword>
<dbReference type="GO" id="GO:0032259">
    <property type="term" value="P:methylation"/>
    <property type="evidence" value="ECO:0007669"/>
    <property type="project" value="UniProtKB-KW"/>
</dbReference>
<dbReference type="Gene3D" id="3.40.50.150">
    <property type="entry name" value="Vaccinia Virus protein VP39"/>
    <property type="match status" value="1"/>
</dbReference>
<dbReference type="SUPFAM" id="SSF53335">
    <property type="entry name" value="S-adenosyl-L-methionine-dependent methyltransferases"/>
    <property type="match status" value="1"/>
</dbReference>
<comment type="caution">
    <text evidence="2">The sequence shown here is derived from an EMBL/GenBank/DDBJ whole genome shotgun (WGS) entry which is preliminary data.</text>
</comment>
<name>A0A426TUY9_9CHLR</name>
<dbReference type="EMBL" id="RSAS01000662">
    <property type="protein sequence ID" value="RRR69185.1"/>
    <property type="molecule type" value="Genomic_DNA"/>
</dbReference>
<reference evidence="2 3" key="1">
    <citation type="submission" date="2018-12" db="EMBL/GenBank/DDBJ databases">
        <title>Genome Sequence of Candidatus Viridilinea halotolerans isolated from saline sulfide-rich spring.</title>
        <authorList>
            <person name="Grouzdev D.S."/>
            <person name="Burganskaya E.I."/>
            <person name="Krutkina M.S."/>
            <person name="Sukhacheva M.V."/>
            <person name="Gorlenko V.M."/>
        </authorList>
    </citation>
    <scope>NUCLEOTIDE SEQUENCE [LARGE SCALE GENOMIC DNA]</scope>
    <source>
        <strain evidence="2">Chok-6</strain>
    </source>
</reference>
<dbReference type="AlphaFoldDB" id="A0A426TUY9"/>
<dbReference type="Pfam" id="PF08241">
    <property type="entry name" value="Methyltransf_11"/>
    <property type="match status" value="1"/>
</dbReference>
<proteinExistence type="predicted"/>
<accession>A0A426TUY9</accession>
<feature type="domain" description="Methyltransferase type 11" evidence="1">
    <location>
        <begin position="59"/>
        <end position="157"/>
    </location>
</feature>
<evidence type="ECO:0000259" key="1">
    <source>
        <dbReference type="Pfam" id="PF08241"/>
    </source>
</evidence>
<sequence>MPDRTNPVRLPAWRTVVYEVALNGWRILRETVNDFSLWRIIEYPWATRALELQRGDLVLDVGSGTSSFPHMLAKEGVDVVVLELDAERVRWQLAKRRETAHPGDGRFFPLVASATQMPLRDGSVARIAAVSSLEHIPDDAAAGREIGRVLAHGGIAALTLPYTSSERREFFAGIRRFVQVELNAFVQEGKPGSFFRFYTDEDLQRVYVRPWQLAMGGVCGFGRSFLNWRYHETRLTRYWRRFVLKDLLLALIVHPLEERFDRSDPLYVMFTLRKR</sequence>
<evidence type="ECO:0000313" key="3">
    <source>
        <dbReference type="Proteomes" id="UP000280307"/>
    </source>
</evidence>
<dbReference type="InterPro" id="IPR029063">
    <property type="entry name" value="SAM-dependent_MTases_sf"/>
</dbReference>
<dbReference type="CDD" id="cd02440">
    <property type="entry name" value="AdoMet_MTases"/>
    <property type="match status" value="1"/>
</dbReference>
<dbReference type="GO" id="GO:0008757">
    <property type="term" value="F:S-adenosylmethionine-dependent methyltransferase activity"/>
    <property type="evidence" value="ECO:0007669"/>
    <property type="project" value="InterPro"/>
</dbReference>
<dbReference type="Proteomes" id="UP000280307">
    <property type="component" value="Unassembled WGS sequence"/>
</dbReference>
<dbReference type="InterPro" id="IPR013216">
    <property type="entry name" value="Methyltransf_11"/>
</dbReference>
<protein>
    <submittedName>
        <fullName evidence="2">Class I SAM-dependent methyltransferase</fullName>
    </submittedName>
</protein>
<gene>
    <name evidence="2" type="ORF">EI684_16370</name>
</gene>